<accession>A0A0D0BWZ2</accession>
<sequence>MSSRFATGSTYSGPIPWLGCVVQVIHGPYKSCQGAVQDVNQFTVKYQWTYFETAAFP</sequence>
<dbReference type="HOGENOM" id="CLU_2996683_0_0_1"/>
<evidence type="ECO:0000313" key="2">
    <source>
        <dbReference type="Proteomes" id="UP000053593"/>
    </source>
</evidence>
<gene>
    <name evidence="1" type="ORF">GYMLUDRAFT_253360</name>
</gene>
<reference evidence="1 2" key="1">
    <citation type="submission" date="2014-04" db="EMBL/GenBank/DDBJ databases">
        <title>Evolutionary Origins and Diversification of the Mycorrhizal Mutualists.</title>
        <authorList>
            <consortium name="DOE Joint Genome Institute"/>
            <consortium name="Mycorrhizal Genomics Consortium"/>
            <person name="Kohler A."/>
            <person name="Kuo A."/>
            <person name="Nagy L.G."/>
            <person name="Floudas D."/>
            <person name="Copeland A."/>
            <person name="Barry K.W."/>
            <person name="Cichocki N."/>
            <person name="Veneault-Fourrey C."/>
            <person name="LaButti K."/>
            <person name="Lindquist E.A."/>
            <person name="Lipzen A."/>
            <person name="Lundell T."/>
            <person name="Morin E."/>
            <person name="Murat C."/>
            <person name="Riley R."/>
            <person name="Ohm R."/>
            <person name="Sun H."/>
            <person name="Tunlid A."/>
            <person name="Henrissat B."/>
            <person name="Grigoriev I.V."/>
            <person name="Hibbett D.S."/>
            <person name="Martin F."/>
        </authorList>
    </citation>
    <scope>NUCLEOTIDE SEQUENCE [LARGE SCALE GENOMIC DNA]</scope>
    <source>
        <strain evidence="1 2">FD-317 M1</strain>
    </source>
</reference>
<proteinExistence type="predicted"/>
<keyword evidence="2" id="KW-1185">Reference proteome</keyword>
<evidence type="ECO:0000313" key="1">
    <source>
        <dbReference type="EMBL" id="KIK50007.1"/>
    </source>
</evidence>
<protein>
    <submittedName>
        <fullName evidence="1">Uncharacterized protein</fullName>
    </submittedName>
</protein>
<organism evidence="1 2">
    <name type="scientific">Collybiopsis luxurians FD-317 M1</name>
    <dbReference type="NCBI Taxonomy" id="944289"/>
    <lineage>
        <taxon>Eukaryota</taxon>
        <taxon>Fungi</taxon>
        <taxon>Dikarya</taxon>
        <taxon>Basidiomycota</taxon>
        <taxon>Agaricomycotina</taxon>
        <taxon>Agaricomycetes</taxon>
        <taxon>Agaricomycetidae</taxon>
        <taxon>Agaricales</taxon>
        <taxon>Marasmiineae</taxon>
        <taxon>Omphalotaceae</taxon>
        <taxon>Collybiopsis</taxon>
        <taxon>Collybiopsis luxurians</taxon>
    </lineage>
</organism>
<dbReference type="EMBL" id="KN834942">
    <property type="protein sequence ID" value="KIK50007.1"/>
    <property type="molecule type" value="Genomic_DNA"/>
</dbReference>
<name>A0A0D0BWZ2_9AGAR</name>
<dbReference type="AlphaFoldDB" id="A0A0D0BWZ2"/>
<dbReference type="Proteomes" id="UP000053593">
    <property type="component" value="Unassembled WGS sequence"/>
</dbReference>